<evidence type="ECO:0000256" key="1">
    <source>
        <dbReference type="SAM" id="MobiDB-lite"/>
    </source>
</evidence>
<accession>A0AA40UZS1</accession>
<protein>
    <submittedName>
        <fullName evidence="2">Uncharacterized protein</fullName>
    </submittedName>
</protein>
<dbReference type="Proteomes" id="UP000070119">
    <property type="component" value="Chromosome 1"/>
</dbReference>
<proteinExistence type="predicted"/>
<evidence type="ECO:0000313" key="3">
    <source>
        <dbReference type="Proteomes" id="UP000070119"/>
    </source>
</evidence>
<organism evidence="2 3">
    <name type="scientific">Burkholderia ubonensis</name>
    <dbReference type="NCBI Taxonomy" id="101571"/>
    <lineage>
        <taxon>Bacteria</taxon>
        <taxon>Pseudomonadati</taxon>
        <taxon>Pseudomonadota</taxon>
        <taxon>Betaproteobacteria</taxon>
        <taxon>Burkholderiales</taxon>
        <taxon>Burkholderiaceae</taxon>
        <taxon>Burkholderia</taxon>
        <taxon>Burkholderia cepacia complex</taxon>
    </lineage>
</organism>
<gene>
    <name evidence="2" type="ORF">WK57_11235</name>
</gene>
<feature type="compositionally biased region" description="Polar residues" evidence="1">
    <location>
        <begin position="1"/>
        <end position="12"/>
    </location>
</feature>
<feature type="region of interest" description="Disordered" evidence="1">
    <location>
        <begin position="1"/>
        <end position="29"/>
    </location>
</feature>
<dbReference type="AlphaFoldDB" id="A0AA40UZS1"/>
<feature type="compositionally biased region" description="Basic and acidic residues" evidence="1">
    <location>
        <begin position="13"/>
        <end position="29"/>
    </location>
</feature>
<dbReference type="EMBL" id="LNJU01000001">
    <property type="protein sequence ID" value="KWZ61076.1"/>
    <property type="molecule type" value="Genomic_DNA"/>
</dbReference>
<evidence type="ECO:0000313" key="2">
    <source>
        <dbReference type="EMBL" id="KWZ61076.1"/>
    </source>
</evidence>
<name>A0AA40UZS1_9BURK</name>
<sequence length="62" mass="6868">MQAFQNPATLTGEQREAAMYDPHGKSERHFAPSIDETARIREYLAAKYGPNVATPEGQAPHL</sequence>
<comment type="caution">
    <text evidence="2">The sequence shown here is derived from an EMBL/GenBank/DDBJ whole genome shotgun (WGS) entry which is preliminary data.</text>
</comment>
<reference evidence="2 3" key="1">
    <citation type="submission" date="2015-11" db="EMBL/GenBank/DDBJ databases">
        <authorList>
            <person name="Sahl J."/>
            <person name="Wagner D."/>
            <person name="Keim P."/>
        </authorList>
    </citation>
    <scope>NUCLEOTIDE SEQUENCE [LARGE SCALE GENOMIC DNA]</scope>
    <source>
        <strain evidence="2 3">MSMB1157</strain>
    </source>
</reference>